<dbReference type="Proteomes" id="UP000294134">
    <property type="component" value="Segment"/>
</dbReference>
<reference evidence="1 2" key="1">
    <citation type="submission" date="2019-02" db="EMBL/GenBank/DDBJ databases">
        <authorList>
            <person name="Frampton R.A."/>
            <person name="Wojtus J.K."/>
            <person name="Fineran P.C."/>
            <person name="Hendrickson H.L."/>
        </authorList>
    </citation>
    <scope>NUCLEOTIDE SEQUENCE [LARGE SCALE GENOMIC DNA]</scope>
</reference>
<proteinExistence type="predicted"/>
<accession>A0A481W588</accession>
<organism evidence="1 2">
    <name type="scientific">Pseudomonas phage Psa21</name>
    <dbReference type="NCBI Taxonomy" id="2530023"/>
    <lineage>
        <taxon>Viruses</taxon>
        <taxon>Duplodnaviria</taxon>
        <taxon>Heunggongvirae</taxon>
        <taxon>Uroviricota</taxon>
        <taxon>Caudoviricetes</taxon>
        <taxon>Chimalliviridae</taxon>
        <taxon>Tepukevirus</taxon>
        <taxon>Tepukevirus Psa21</taxon>
    </lineage>
</organism>
<keyword evidence="2" id="KW-1185">Reference proteome</keyword>
<protein>
    <submittedName>
        <fullName evidence="1">Uncharacterized protein</fullName>
    </submittedName>
</protein>
<dbReference type="EMBL" id="MK552327">
    <property type="protein sequence ID" value="QBJ02655.1"/>
    <property type="molecule type" value="Genomic_DNA"/>
</dbReference>
<evidence type="ECO:0000313" key="1">
    <source>
        <dbReference type="EMBL" id="QBJ02655.1"/>
    </source>
</evidence>
<sequence>MINKLHASERAFDVDAIIKSAEEQQFYEARNPPNLSNKDRKNLAVLRHNENYVAQKESSAERVMRDVKEYRELINNELPLAK</sequence>
<gene>
    <name evidence="1" type="ORF">PSA21_127</name>
</gene>
<evidence type="ECO:0000313" key="2">
    <source>
        <dbReference type="Proteomes" id="UP000294134"/>
    </source>
</evidence>
<name>A0A481W588_9CAUD</name>